<keyword evidence="1" id="KW-0732">Signal</keyword>
<feature type="signal peptide" evidence="1">
    <location>
        <begin position="1"/>
        <end position="19"/>
    </location>
</feature>
<comment type="caution">
    <text evidence="2">The sequence shown here is derived from an EMBL/GenBank/DDBJ whole genome shotgun (WGS) entry which is preliminary data.</text>
</comment>
<evidence type="ECO:0008006" key="4">
    <source>
        <dbReference type="Google" id="ProtNLM"/>
    </source>
</evidence>
<gene>
    <name evidence="2" type="ORF">GGI25_004988</name>
</gene>
<evidence type="ECO:0000313" key="2">
    <source>
        <dbReference type="EMBL" id="KAJ2672670.1"/>
    </source>
</evidence>
<dbReference type="OrthoDB" id="5517791at2759"/>
<accession>A0A9W8G3E9</accession>
<proteinExistence type="predicted"/>
<dbReference type="EMBL" id="JANBTW010000078">
    <property type="protein sequence ID" value="KAJ2672670.1"/>
    <property type="molecule type" value="Genomic_DNA"/>
</dbReference>
<feature type="chain" id="PRO_5040909828" description="DNRLRE domain-containing protein" evidence="1">
    <location>
        <begin position="20"/>
        <end position="203"/>
    </location>
</feature>
<dbReference type="Proteomes" id="UP001151518">
    <property type="component" value="Unassembled WGS sequence"/>
</dbReference>
<evidence type="ECO:0000256" key="1">
    <source>
        <dbReference type="SAM" id="SignalP"/>
    </source>
</evidence>
<evidence type="ECO:0000313" key="3">
    <source>
        <dbReference type="Proteomes" id="UP001151518"/>
    </source>
</evidence>
<name>A0A9W8G3E9_9FUNG</name>
<sequence>MKFAVPSIVLAALAITAFGASIPGRGVATSTVRTNTAADSTISYSTAKNKDGSLSALNHRGGESTLITSGENNDHELILLGFNLPGQVKDTSLITKCILHVPAPKKSPNKDYKLAAYTASSNWEESTVNGATRITISQAAGSTNVQKGHNPSNIDATSACRAASEGKFSMFINTSGPKVEFNSRSSGKQSFYIDITYTQAAKS</sequence>
<protein>
    <recommendedName>
        <fullName evidence="4">DNRLRE domain-containing protein</fullName>
    </recommendedName>
</protein>
<reference evidence="2" key="1">
    <citation type="submission" date="2022-07" db="EMBL/GenBank/DDBJ databases">
        <title>Phylogenomic reconstructions and comparative analyses of Kickxellomycotina fungi.</title>
        <authorList>
            <person name="Reynolds N.K."/>
            <person name="Stajich J.E."/>
            <person name="Barry K."/>
            <person name="Grigoriev I.V."/>
            <person name="Crous P."/>
            <person name="Smith M.E."/>
        </authorList>
    </citation>
    <scope>NUCLEOTIDE SEQUENCE</scope>
    <source>
        <strain evidence="2">NRRL 3115</strain>
    </source>
</reference>
<organism evidence="2 3">
    <name type="scientific">Coemansia spiralis</name>
    <dbReference type="NCBI Taxonomy" id="417178"/>
    <lineage>
        <taxon>Eukaryota</taxon>
        <taxon>Fungi</taxon>
        <taxon>Fungi incertae sedis</taxon>
        <taxon>Zoopagomycota</taxon>
        <taxon>Kickxellomycotina</taxon>
        <taxon>Kickxellomycetes</taxon>
        <taxon>Kickxellales</taxon>
        <taxon>Kickxellaceae</taxon>
        <taxon>Coemansia</taxon>
    </lineage>
</organism>
<dbReference type="AlphaFoldDB" id="A0A9W8G3E9"/>
<dbReference type="NCBIfam" id="NF033679">
    <property type="entry name" value="DNRLRE_dom"/>
    <property type="match status" value="1"/>
</dbReference>